<dbReference type="GO" id="GO:0032259">
    <property type="term" value="P:methylation"/>
    <property type="evidence" value="ECO:0007669"/>
    <property type="project" value="UniProtKB-KW"/>
</dbReference>
<dbReference type="EMBL" id="CP095073">
    <property type="protein sequence ID" value="UOQ44062.1"/>
    <property type="molecule type" value="Genomic_DNA"/>
</dbReference>
<dbReference type="Pfam" id="PF00145">
    <property type="entry name" value="DNA_methylase"/>
    <property type="match status" value="1"/>
</dbReference>
<protein>
    <submittedName>
        <fullName evidence="4">DNA cytosine methyltransferase</fullName>
    </submittedName>
</protein>
<keyword evidence="5" id="KW-1185">Reference proteome</keyword>
<dbReference type="Gene3D" id="3.40.50.150">
    <property type="entry name" value="Vaccinia Virus protein VP39"/>
    <property type="match status" value="1"/>
</dbReference>
<accession>A0ABY4EHZ6</accession>
<name>A0ABY4EHZ6_9BACI</name>
<keyword evidence="3" id="KW-0680">Restriction system</keyword>
<keyword evidence="2" id="KW-0808">Transferase</keyword>
<gene>
    <name evidence="4" type="ORF">MUN89_19700</name>
</gene>
<evidence type="ECO:0000313" key="4">
    <source>
        <dbReference type="EMBL" id="UOQ44062.1"/>
    </source>
</evidence>
<keyword evidence="1 4" id="KW-0489">Methyltransferase</keyword>
<dbReference type="InterPro" id="IPR001525">
    <property type="entry name" value="C5_MeTfrase"/>
</dbReference>
<dbReference type="Proteomes" id="UP000831787">
    <property type="component" value="Chromosome"/>
</dbReference>
<sequence length="140" mass="16321">MIVLDLFSGAGGLSEGFHNEGFKIVSQIERDKWACETLTTRTIFHYLNKNKDLDTYFEYIKIANDYKNINVSRRFIFEKYPELKEILSYEILNKKFGNPQNDEEATSLKEITKLIENSLKYNDENNIDLIIGGHHAKPIQ</sequence>
<evidence type="ECO:0000256" key="1">
    <source>
        <dbReference type="ARBA" id="ARBA00022603"/>
    </source>
</evidence>
<evidence type="ECO:0000256" key="2">
    <source>
        <dbReference type="ARBA" id="ARBA00022679"/>
    </source>
</evidence>
<dbReference type="InterPro" id="IPR029063">
    <property type="entry name" value="SAM-dependent_MTases_sf"/>
</dbReference>
<evidence type="ECO:0000256" key="3">
    <source>
        <dbReference type="ARBA" id="ARBA00022747"/>
    </source>
</evidence>
<organism evidence="4 5">
    <name type="scientific">Halobacillus salinarum</name>
    <dbReference type="NCBI Taxonomy" id="2932257"/>
    <lineage>
        <taxon>Bacteria</taxon>
        <taxon>Bacillati</taxon>
        <taxon>Bacillota</taxon>
        <taxon>Bacilli</taxon>
        <taxon>Bacillales</taxon>
        <taxon>Bacillaceae</taxon>
        <taxon>Halobacillus</taxon>
    </lineage>
</organism>
<evidence type="ECO:0000313" key="5">
    <source>
        <dbReference type="Proteomes" id="UP000831787"/>
    </source>
</evidence>
<dbReference type="RefSeq" id="WP_244709712.1">
    <property type="nucleotide sequence ID" value="NZ_CP095073.1"/>
</dbReference>
<proteinExistence type="predicted"/>
<dbReference type="SUPFAM" id="SSF53335">
    <property type="entry name" value="S-adenosyl-L-methionine-dependent methyltransferases"/>
    <property type="match status" value="1"/>
</dbReference>
<reference evidence="4 5" key="1">
    <citation type="submission" date="2022-04" db="EMBL/GenBank/DDBJ databases">
        <title>Halobacillus sp. isolated from saltern.</title>
        <authorList>
            <person name="Won M."/>
            <person name="Lee C.-M."/>
            <person name="Woen H.-Y."/>
            <person name="Kwon S.-W."/>
        </authorList>
    </citation>
    <scope>NUCLEOTIDE SEQUENCE [LARGE SCALE GENOMIC DNA]</scope>
    <source>
        <strain evidence="4 5">SSBR10-3</strain>
    </source>
</reference>
<dbReference type="GO" id="GO:0008168">
    <property type="term" value="F:methyltransferase activity"/>
    <property type="evidence" value="ECO:0007669"/>
    <property type="project" value="UniProtKB-KW"/>
</dbReference>